<dbReference type="Proteomes" id="UP000034846">
    <property type="component" value="Unassembled WGS sequence"/>
</dbReference>
<dbReference type="EMBL" id="LCRD01000011">
    <property type="protein sequence ID" value="KKW30498.1"/>
    <property type="molecule type" value="Genomic_DNA"/>
</dbReference>
<protein>
    <submittedName>
        <fullName evidence="2">Uncharacterized protein</fullName>
    </submittedName>
</protein>
<feature type="transmembrane region" description="Helical" evidence="1">
    <location>
        <begin position="15"/>
        <end position="33"/>
    </location>
</feature>
<comment type="caution">
    <text evidence="2">The sequence shown here is derived from an EMBL/GenBank/DDBJ whole genome shotgun (WGS) entry which is preliminary data.</text>
</comment>
<keyword evidence="1" id="KW-0812">Transmembrane</keyword>
<evidence type="ECO:0000256" key="1">
    <source>
        <dbReference type="SAM" id="Phobius"/>
    </source>
</evidence>
<dbReference type="AlphaFoldDB" id="A0A0G1XGU5"/>
<name>A0A0G1XGU5_9BACT</name>
<sequence>MRRPFPRGVTLLETVIYIGLLAITLPYMTSFLLKTQSEHQVFQARTQMEETAGILLSQLSYDISGADDISTSTSTLGTDDSALKFHDDFGTLITIDRPTVAVNFESGSQNVRRLRYQHGNDPAVYITGDAIDVTQWRVVAVRDSTNTLTGVHISLNLAMLNPGTPYRNAAFLADTTLSLQPHTVEN</sequence>
<keyword evidence="1" id="KW-0472">Membrane</keyword>
<evidence type="ECO:0000313" key="3">
    <source>
        <dbReference type="Proteomes" id="UP000034846"/>
    </source>
</evidence>
<reference evidence="2 3" key="1">
    <citation type="journal article" date="2015" name="Nature">
        <title>rRNA introns, odd ribosomes, and small enigmatic genomes across a large radiation of phyla.</title>
        <authorList>
            <person name="Brown C.T."/>
            <person name="Hug L.A."/>
            <person name="Thomas B.C."/>
            <person name="Sharon I."/>
            <person name="Castelle C.J."/>
            <person name="Singh A."/>
            <person name="Wilkins M.J."/>
            <person name="Williams K.H."/>
            <person name="Banfield J.F."/>
        </authorList>
    </citation>
    <scope>NUCLEOTIDE SEQUENCE [LARGE SCALE GENOMIC DNA]</scope>
</reference>
<accession>A0A0G1XGU5</accession>
<evidence type="ECO:0000313" key="2">
    <source>
        <dbReference type="EMBL" id="KKW30498.1"/>
    </source>
</evidence>
<organism evidence="2 3">
    <name type="scientific">Candidatus Uhrbacteria bacterium GW2011_GWD2_52_7</name>
    <dbReference type="NCBI Taxonomy" id="1618989"/>
    <lineage>
        <taxon>Bacteria</taxon>
        <taxon>Candidatus Uhriibacteriota</taxon>
    </lineage>
</organism>
<gene>
    <name evidence="2" type="ORF">UY72_C0011G0010</name>
</gene>
<proteinExistence type="predicted"/>
<keyword evidence="1" id="KW-1133">Transmembrane helix</keyword>